<sequence>MPGSSQRPLACSSSTTTRVDTLKDQLGRCWVFKIFTGNMKVAKVWLSVVVLLKKLKWKKEVYTDWKKGLTTWEDDKNAVKEQLSKLDIRKSMGPDGIHLFNT</sequence>
<evidence type="ECO:0000313" key="1">
    <source>
        <dbReference type="EMBL" id="PKU38672.1"/>
    </source>
</evidence>
<reference evidence="2" key="1">
    <citation type="submission" date="2017-11" db="EMBL/GenBank/DDBJ databases">
        <authorList>
            <person name="Lima N.C."/>
            <person name="Parody-Merino A.M."/>
            <person name="Battley P.F."/>
            <person name="Fidler A.E."/>
            <person name="Prosdocimi F."/>
        </authorList>
    </citation>
    <scope>NUCLEOTIDE SEQUENCE [LARGE SCALE GENOMIC DNA]</scope>
</reference>
<reference evidence="2" key="2">
    <citation type="submission" date="2017-12" db="EMBL/GenBank/DDBJ databases">
        <title>Genome sequence of the Bar-tailed Godwit (Limosa lapponica baueri).</title>
        <authorList>
            <person name="Lima N.C.B."/>
            <person name="Parody-Merino A.M."/>
            <person name="Battley P.F."/>
            <person name="Fidler A.E."/>
            <person name="Prosdocimi F."/>
        </authorList>
    </citation>
    <scope>NUCLEOTIDE SEQUENCE [LARGE SCALE GENOMIC DNA]</scope>
</reference>
<protein>
    <recommendedName>
        <fullName evidence="3">Rna-directed dna polymerase from mobile element jockey-like</fullName>
    </recommendedName>
</protein>
<evidence type="ECO:0000313" key="2">
    <source>
        <dbReference type="Proteomes" id="UP000233556"/>
    </source>
</evidence>
<evidence type="ECO:0008006" key="3">
    <source>
        <dbReference type="Google" id="ProtNLM"/>
    </source>
</evidence>
<dbReference type="AlphaFoldDB" id="A0A2I0TY24"/>
<dbReference type="Proteomes" id="UP000233556">
    <property type="component" value="Unassembled WGS sequence"/>
</dbReference>
<name>A0A2I0TY24_LIMLA</name>
<keyword evidence="2" id="KW-1185">Reference proteome</keyword>
<organism evidence="1 2">
    <name type="scientific">Limosa lapponica baueri</name>
    <dbReference type="NCBI Taxonomy" id="1758121"/>
    <lineage>
        <taxon>Eukaryota</taxon>
        <taxon>Metazoa</taxon>
        <taxon>Chordata</taxon>
        <taxon>Craniata</taxon>
        <taxon>Vertebrata</taxon>
        <taxon>Euteleostomi</taxon>
        <taxon>Archelosauria</taxon>
        <taxon>Archosauria</taxon>
        <taxon>Dinosauria</taxon>
        <taxon>Saurischia</taxon>
        <taxon>Theropoda</taxon>
        <taxon>Coelurosauria</taxon>
        <taxon>Aves</taxon>
        <taxon>Neognathae</taxon>
        <taxon>Neoaves</taxon>
        <taxon>Charadriiformes</taxon>
        <taxon>Scolopacidae</taxon>
        <taxon>Limosa</taxon>
    </lineage>
</organism>
<gene>
    <name evidence="1" type="ORF">llap_11026</name>
</gene>
<dbReference type="EMBL" id="KZ506685">
    <property type="protein sequence ID" value="PKU38672.1"/>
    <property type="molecule type" value="Genomic_DNA"/>
</dbReference>
<proteinExistence type="predicted"/>
<accession>A0A2I0TY24</accession>